<evidence type="ECO:0000313" key="1">
    <source>
        <dbReference type="EMBL" id="ENV23656.1"/>
    </source>
</evidence>
<sequence length="181" mass="21947">MIKYQAMNKLRTEIEPDFETAQQLYPTVLELIANYTRFCDEFGDEDSVEYQKLSEKLTQVTLKDISQYDLWEWWEAEGIENLSFDICLPEPKIIKDISKQELTEIVQRIKKSDFTTQHKNNFIHSFYIRTVFPGGYFYNFLKLNFKYFHHRLFQRNKDQNGKYFEYSTEEIVEQLWAKKSK</sequence>
<protein>
    <submittedName>
        <fullName evidence="1">Uncharacterized protein</fullName>
    </submittedName>
</protein>
<gene>
    <name evidence="1" type="ORF">F963_00383</name>
</gene>
<proteinExistence type="predicted"/>
<name>N8XH63_ACIBZ</name>
<dbReference type="AlphaFoldDB" id="N8XH63"/>
<dbReference type="Proteomes" id="UP000013270">
    <property type="component" value="Unassembled WGS sequence"/>
</dbReference>
<dbReference type="PATRIC" id="fig|1217651.3.peg.363"/>
<dbReference type="EMBL" id="APPK01000011">
    <property type="protein sequence ID" value="ENV23656.1"/>
    <property type="molecule type" value="Genomic_DNA"/>
</dbReference>
<accession>N8XH63</accession>
<dbReference type="HOGENOM" id="CLU_1576809_0_0_6"/>
<comment type="caution">
    <text evidence="1">The sequence shown here is derived from an EMBL/GenBank/DDBJ whole genome shotgun (WGS) entry which is preliminary data.</text>
</comment>
<evidence type="ECO:0000313" key="2">
    <source>
        <dbReference type="Proteomes" id="UP000013270"/>
    </source>
</evidence>
<organism evidence="1 2">
    <name type="scientific">Acinetobacter bereziniae NIPH 3</name>
    <dbReference type="NCBI Taxonomy" id="1217651"/>
    <lineage>
        <taxon>Bacteria</taxon>
        <taxon>Pseudomonadati</taxon>
        <taxon>Pseudomonadota</taxon>
        <taxon>Gammaproteobacteria</taxon>
        <taxon>Moraxellales</taxon>
        <taxon>Moraxellaceae</taxon>
        <taxon>Acinetobacter</taxon>
    </lineage>
</organism>
<reference evidence="1 2" key="1">
    <citation type="submission" date="2013-02" db="EMBL/GenBank/DDBJ databases">
        <title>The Genome Sequence of Acinetobacter bereziniae NIPH 3.</title>
        <authorList>
            <consortium name="The Broad Institute Genome Sequencing Platform"/>
            <consortium name="The Broad Institute Genome Sequencing Center for Infectious Disease"/>
            <person name="Cerqueira G."/>
            <person name="Feldgarden M."/>
            <person name="Courvalin P."/>
            <person name="Perichon B."/>
            <person name="Grillot-Courvalin C."/>
            <person name="Clermont D."/>
            <person name="Rocha E."/>
            <person name="Yoon E.-J."/>
            <person name="Nemec A."/>
            <person name="Walker B."/>
            <person name="Young S.K."/>
            <person name="Zeng Q."/>
            <person name="Gargeya S."/>
            <person name="Fitzgerald M."/>
            <person name="Haas B."/>
            <person name="Abouelleil A."/>
            <person name="Alvarado L."/>
            <person name="Arachchi H.M."/>
            <person name="Berlin A.M."/>
            <person name="Chapman S.B."/>
            <person name="Dewar J."/>
            <person name="Goldberg J."/>
            <person name="Griggs A."/>
            <person name="Gujja S."/>
            <person name="Hansen M."/>
            <person name="Howarth C."/>
            <person name="Imamovic A."/>
            <person name="Larimer J."/>
            <person name="McCowan C."/>
            <person name="Murphy C."/>
            <person name="Neiman D."/>
            <person name="Pearson M."/>
            <person name="Priest M."/>
            <person name="Roberts A."/>
            <person name="Saif S."/>
            <person name="Shea T."/>
            <person name="Sisk P."/>
            <person name="Sykes S."/>
            <person name="Wortman J."/>
            <person name="Nusbaum C."/>
            <person name="Birren B."/>
        </authorList>
    </citation>
    <scope>NUCLEOTIDE SEQUENCE [LARGE SCALE GENOMIC DNA]</scope>
    <source>
        <strain evidence="1 2">NIPH 3</strain>
    </source>
</reference>